<organism evidence="2 3">
    <name type="scientific">Allacma fusca</name>
    <dbReference type="NCBI Taxonomy" id="39272"/>
    <lineage>
        <taxon>Eukaryota</taxon>
        <taxon>Metazoa</taxon>
        <taxon>Ecdysozoa</taxon>
        <taxon>Arthropoda</taxon>
        <taxon>Hexapoda</taxon>
        <taxon>Collembola</taxon>
        <taxon>Symphypleona</taxon>
        <taxon>Sminthuridae</taxon>
        <taxon>Allacma</taxon>
    </lineage>
</organism>
<sequence>MSARKFILFIILLIVKQLHSKPILEGSTQDFIKELPVNTTSTSIIDASINVVEELASNILAEFSEKMESPIQLSISNAVNPNIQIAQFA</sequence>
<dbReference type="EMBL" id="CAJVCH010170151">
    <property type="protein sequence ID" value="CAG7728891.1"/>
    <property type="molecule type" value="Genomic_DNA"/>
</dbReference>
<reference evidence="2" key="1">
    <citation type="submission" date="2021-06" db="EMBL/GenBank/DDBJ databases">
        <authorList>
            <person name="Hodson N. C."/>
            <person name="Mongue J. A."/>
            <person name="Jaron S. K."/>
        </authorList>
    </citation>
    <scope>NUCLEOTIDE SEQUENCE</scope>
</reference>
<gene>
    <name evidence="2" type="ORF">AFUS01_LOCUS17639</name>
</gene>
<protein>
    <submittedName>
        <fullName evidence="2">Uncharacterized protein</fullName>
    </submittedName>
</protein>
<keyword evidence="3" id="KW-1185">Reference proteome</keyword>
<comment type="caution">
    <text evidence="2">The sequence shown here is derived from an EMBL/GenBank/DDBJ whole genome shotgun (WGS) entry which is preliminary data.</text>
</comment>
<evidence type="ECO:0000313" key="3">
    <source>
        <dbReference type="Proteomes" id="UP000708208"/>
    </source>
</evidence>
<keyword evidence="1" id="KW-0732">Signal</keyword>
<feature type="signal peptide" evidence="1">
    <location>
        <begin position="1"/>
        <end position="20"/>
    </location>
</feature>
<evidence type="ECO:0000313" key="2">
    <source>
        <dbReference type="EMBL" id="CAG7728891.1"/>
    </source>
</evidence>
<dbReference type="Proteomes" id="UP000708208">
    <property type="component" value="Unassembled WGS sequence"/>
</dbReference>
<name>A0A8J2KNZ9_9HEXA</name>
<proteinExistence type="predicted"/>
<accession>A0A8J2KNZ9</accession>
<feature type="chain" id="PRO_5035170714" evidence="1">
    <location>
        <begin position="21"/>
        <end position="89"/>
    </location>
</feature>
<dbReference type="AlphaFoldDB" id="A0A8J2KNZ9"/>
<evidence type="ECO:0000256" key="1">
    <source>
        <dbReference type="SAM" id="SignalP"/>
    </source>
</evidence>